<keyword evidence="1" id="KW-0112">Calmodulin-binding</keyword>
<comment type="caution">
    <text evidence="6">The sequence shown here is derived from an EMBL/GenBank/DDBJ whole genome shotgun (WGS) entry which is preliminary data.</text>
</comment>
<dbReference type="PANTHER" id="PTHR32295:SF41">
    <property type="entry name" value="PROTEIN IQ-DOMAIN 11"/>
    <property type="match status" value="1"/>
</dbReference>
<feature type="region of interest" description="Disordered" evidence="4">
    <location>
        <begin position="374"/>
        <end position="395"/>
    </location>
</feature>
<evidence type="ECO:0000259" key="5">
    <source>
        <dbReference type="Pfam" id="PF13178"/>
    </source>
</evidence>
<feature type="compositionally biased region" description="Polar residues" evidence="4">
    <location>
        <begin position="386"/>
        <end position="395"/>
    </location>
</feature>
<reference evidence="6" key="1">
    <citation type="submission" date="2019-09" db="EMBL/GenBank/DDBJ databases">
        <title>Draft genome information of white flower Hibiscus syriacus.</title>
        <authorList>
            <person name="Kim Y.-M."/>
        </authorList>
    </citation>
    <scope>NUCLEOTIDE SEQUENCE [LARGE SCALE GENOMIC DNA]</scope>
    <source>
        <strain evidence="6">YM2019G1</strain>
    </source>
</reference>
<evidence type="ECO:0000256" key="1">
    <source>
        <dbReference type="ARBA" id="ARBA00022860"/>
    </source>
</evidence>
<feature type="region of interest" description="Disordered" evidence="4">
    <location>
        <begin position="110"/>
        <end position="130"/>
    </location>
</feature>
<evidence type="ECO:0000313" key="7">
    <source>
        <dbReference type="Proteomes" id="UP000436088"/>
    </source>
</evidence>
<organism evidence="6 7">
    <name type="scientific">Hibiscus syriacus</name>
    <name type="common">Rose of Sharon</name>
    <dbReference type="NCBI Taxonomy" id="106335"/>
    <lineage>
        <taxon>Eukaryota</taxon>
        <taxon>Viridiplantae</taxon>
        <taxon>Streptophyta</taxon>
        <taxon>Embryophyta</taxon>
        <taxon>Tracheophyta</taxon>
        <taxon>Spermatophyta</taxon>
        <taxon>Magnoliopsida</taxon>
        <taxon>eudicotyledons</taxon>
        <taxon>Gunneridae</taxon>
        <taxon>Pentapetalae</taxon>
        <taxon>rosids</taxon>
        <taxon>malvids</taxon>
        <taxon>Malvales</taxon>
        <taxon>Malvaceae</taxon>
        <taxon>Malvoideae</taxon>
        <taxon>Hibiscus</taxon>
    </lineage>
</organism>
<dbReference type="OrthoDB" id="696085at2759"/>
<comment type="similarity">
    <text evidence="2">Belongs to the IQD family.</text>
</comment>
<feature type="domain" description="DUF4005" evidence="5">
    <location>
        <begin position="346"/>
        <end position="411"/>
    </location>
</feature>
<comment type="subunit">
    <text evidence="3">Binds to multiple calmodulin (CaM) in the presence of Ca(2+) and CaM-like proteins.</text>
</comment>
<dbReference type="Gene3D" id="1.20.5.190">
    <property type="match status" value="1"/>
</dbReference>
<proteinExistence type="inferred from homology"/>
<feature type="region of interest" description="Disordered" evidence="4">
    <location>
        <begin position="407"/>
        <end position="435"/>
    </location>
</feature>
<dbReference type="CDD" id="cd23767">
    <property type="entry name" value="IQCD"/>
    <property type="match status" value="1"/>
</dbReference>
<dbReference type="SMART" id="SM00015">
    <property type="entry name" value="IQ"/>
    <property type="match status" value="2"/>
</dbReference>
<dbReference type="AlphaFoldDB" id="A0A6A2Y205"/>
<evidence type="ECO:0000256" key="3">
    <source>
        <dbReference type="ARBA" id="ARBA00024378"/>
    </source>
</evidence>
<dbReference type="Pfam" id="PF13178">
    <property type="entry name" value="DUF4005"/>
    <property type="match status" value="1"/>
</dbReference>
<dbReference type="EMBL" id="VEPZ02001530">
    <property type="protein sequence ID" value="KAE8669396.1"/>
    <property type="molecule type" value="Genomic_DNA"/>
</dbReference>
<dbReference type="PANTHER" id="PTHR32295">
    <property type="entry name" value="IQ-DOMAIN 5-RELATED"/>
    <property type="match status" value="1"/>
</dbReference>
<name>A0A6A2Y205_HIBSY</name>
<dbReference type="PROSITE" id="PS50096">
    <property type="entry name" value="IQ"/>
    <property type="match status" value="2"/>
</dbReference>
<accession>A0A6A2Y205</accession>
<dbReference type="InterPro" id="IPR025064">
    <property type="entry name" value="DUF4005"/>
</dbReference>
<gene>
    <name evidence="6" type="ORF">F3Y22_tig00112249pilonHSYRG00425</name>
</gene>
<dbReference type="Proteomes" id="UP000436088">
    <property type="component" value="Unassembled WGS sequence"/>
</dbReference>
<dbReference type="InterPro" id="IPR000048">
    <property type="entry name" value="IQ_motif_EF-hand-BS"/>
</dbReference>
<dbReference type="GO" id="GO:0005516">
    <property type="term" value="F:calmodulin binding"/>
    <property type="evidence" value="ECO:0007669"/>
    <property type="project" value="UniProtKB-KW"/>
</dbReference>
<sequence length="435" mass="49177">MAKKKSWFNLVKSFFLFETVANAHKEKRRKWMFGRFRIKRLPSLKAPSPPSDVTKCEMEEDQKKHALAVAIATVAAAEAAIAAAQAAAEVVRLNGCYDLKTNHEYASEGEIEEKPLDVPSDSSSSSEPERKLHELAATKIQAAFRGYLAKKALRALKGIVRLQAIIRGWVVRRQALTALKCLQSIANIQSQVCARRFQVVAGTWQDDENRQLLTLKDKIIKVDTNSQRRCDDSILTKEETDDISLTKKEYAIKRQVMNYRNSTETKQKNVNGRLMYWIDQWADTKSNELGVEDLDSVWTSNRKPTGESRCKQLGLKTFQRRYHCDAEGSYSPVPIRRRSFHGKQSSLGEDSSFFTSTVVPTYMAATQSAKAKVRSVSSPKLRPETCDTQSESYSTYENKLSIISSVTSRPSTYQQRYPTLKGLSSKQTSKDVSFN</sequence>
<evidence type="ECO:0000256" key="2">
    <source>
        <dbReference type="ARBA" id="ARBA00024341"/>
    </source>
</evidence>
<protein>
    <submittedName>
        <fullName evidence="6">Protein IQ-DOMAIN 14-like isoform X4</fullName>
    </submittedName>
</protein>
<keyword evidence="7" id="KW-1185">Reference proteome</keyword>
<dbReference type="Pfam" id="PF00612">
    <property type="entry name" value="IQ"/>
    <property type="match status" value="2"/>
</dbReference>
<evidence type="ECO:0000256" key="4">
    <source>
        <dbReference type="SAM" id="MobiDB-lite"/>
    </source>
</evidence>
<evidence type="ECO:0000313" key="6">
    <source>
        <dbReference type="EMBL" id="KAE8669396.1"/>
    </source>
</evidence>